<dbReference type="KEGG" id="mku:I2456_16595"/>
<reference evidence="2" key="1">
    <citation type="submission" date="2020-11" db="EMBL/GenBank/DDBJ databases">
        <title>Intraspecies plasmid and genomic variation of Mycobacterium kubicae revealed by the complete genome sequences of two clinical isolates.</title>
        <authorList>
            <person name="Hendrix J.R."/>
            <person name="Epperson L.E."/>
            <person name="Honda J.R."/>
            <person name="Strong M."/>
        </authorList>
    </citation>
    <scope>NUCLEOTIDE SEQUENCE</scope>
    <source>
        <strain evidence="2">JCM 13573</strain>
    </source>
</reference>
<evidence type="ECO:0000313" key="3">
    <source>
        <dbReference type="Proteomes" id="UP000663583"/>
    </source>
</evidence>
<dbReference type="SUPFAM" id="SSF51905">
    <property type="entry name" value="FAD/NAD(P)-binding domain"/>
    <property type="match status" value="1"/>
</dbReference>
<dbReference type="Pfam" id="PF00070">
    <property type="entry name" value="Pyr_redox"/>
    <property type="match status" value="1"/>
</dbReference>
<evidence type="ECO:0000313" key="2">
    <source>
        <dbReference type="EMBL" id="QPI36166.1"/>
    </source>
</evidence>
<dbReference type="Gene3D" id="3.50.50.60">
    <property type="entry name" value="FAD/NAD(P)-binding domain"/>
    <property type="match status" value="1"/>
</dbReference>
<name>A0AAX1J4L2_9MYCO</name>
<dbReference type="Proteomes" id="UP000663583">
    <property type="component" value="Chromosome"/>
</dbReference>
<gene>
    <name evidence="2" type="ORF">I2456_16595</name>
</gene>
<sequence length="55" mass="5528">MEVGVVGGGIAGLAAALAFHRLGHQVSVVERPSAFTEVAGIWGRTAEFGALPLPG</sequence>
<dbReference type="InterPro" id="IPR036188">
    <property type="entry name" value="FAD/NAD-bd_sf"/>
</dbReference>
<proteinExistence type="predicted"/>
<accession>A0AAX1J4L2</accession>
<organism evidence="2 3">
    <name type="scientific">Mycobacterium kubicae</name>
    <dbReference type="NCBI Taxonomy" id="120959"/>
    <lineage>
        <taxon>Bacteria</taxon>
        <taxon>Bacillati</taxon>
        <taxon>Actinomycetota</taxon>
        <taxon>Actinomycetes</taxon>
        <taxon>Mycobacteriales</taxon>
        <taxon>Mycobacteriaceae</taxon>
        <taxon>Mycobacterium</taxon>
        <taxon>Mycobacterium simiae complex</taxon>
    </lineage>
</organism>
<dbReference type="EMBL" id="CP065047">
    <property type="protein sequence ID" value="QPI36166.1"/>
    <property type="molecule type" value="Genomic_DNA"/>
</dbReference>
<feature type="domain" description="Pyridine nucleotide-disulphide oxidoreductase N-terminal" evidence="1">
    <location>
        <begin position="3"/>
        <end position="35"/>
    </location>
</feature>
<protein>
    <submittedName>
        <fullName evidence="2">NAD-binding protein</fullName>
    </submittedName>
</protein>
<dbReference type="AlphaFoldDB" id="A0AAX1J4L2"/>
<dbReference type="RefSeq" id="WP_085075203.1">
    <property type="nucleotide sequence ID" value="NZ_BLKU01000005.1"/>
</dbReference>
<dbReference type="InterPro" id="IPR039648">
    <property type="entry name" value="DHPH_N"/>
</dbReference>
<evidence type="ECO:0000259" key="1">
    <source>
        <dbReference type="Pfam" id="PF00070"/>
    </source>
</evidence>